<evidence type="ECO:0000313" key="3">
    <source>
        <dbReference type="Proteomes" id="UP000184038"/>
    </source>
</evidence>
<accession>A0A1M7LD57</accession>
<keyword evidence="3" id="KW-1185">Reference proteome</keyword>
<name>A0A1M7LD57_9FIRM</name>
<feature type="transmembrane region" description="Helical" evidence="1">
    <location>
        <begin position="70"/>
        <end position="91"/>
    </location>
</feature>
<dbReference type="EMBL" id="FRCP01000016">
    <property type="protein sequence ID" value="SHM76045.1"/>
    <property type="molecule type" value="Genomic_DNA"/>
</dbReference>
<keyword evidence="1" id="KW-0472">Membrane</keyword>
<sequence>MEFLKCILILCPGILASELYRIMKKEKFSWFKTVKTTVIFMYIITFFNFIILYARGWGAFNFDVLTIQFIIKYIITSIILAIISPLLVVWVEFYKKKKIRV</sequence>
<keyword evidence="1" id="KW-1133">Transmembrane helix</keyword>
<gene>
    <name evidence="2" type="ORF">SAMN02746066_03195</name>
</gene>
<evidence type="ECO:0000256" key="1">
    <source>
        <dbReference type="SAM" id="Phobius"/>
    </source>
</evidence>
<protein>
    <submittedName>
        <fullName evidence="2">Uncharacterized protein</fullName>
    </submittedName>
</protein>
<evidence type="ECO:0000313" key="2">
    <source>
        <dbReference type="EMBL" id="SHM76045.1"/>
    </source>
</evidence>
<proteinExistence type="predicted"/>
<dbReference type="Proteomes" id="UP000184038">
    <property type="component" value="Unassembled WGS sequence"/>
</dbReference>
<feature type="transmembrane region" description="Helical" evidence="1">
    <location>
        <begin position="40"/>
        <end position="58"/>
    </location>
</feature>
<keyword evidence="1" id="KW-0812">Transmembrane</keyword>
<organism evidence="2 3">
    <name type="scientific">Anaerosporobacter mobilis DSM 15930</name>
    <dbReference type="NCBI Taxonomy" id="1120996"/>
    <lineage>
        <taxon>Bacteria</taxon>
        <taxon>Bacillati</taxon>
        <taxon>Bacillota</taxon>
        <taxon>Clostridia</taxon>
        <taxon>Lachnospirales</taxon>
        <taxon>Lachnospiraceae</taxon>
        <taxon>Anaerosporobacter</taxon>
    </lineage>
</organism>
<reference evidence="2 3" key="1">
    <citation type="submission" date="2016-11" db="EMBL/GenBank/DDBJ databases">
        <authorList>
            <person name="Jaros S."/>
            <person name="Januszkiewicz K."/>
            <person name="Wedrychowicz H."/>
        </authorList>
    </citation>
    <scope>NUCLEOTIDE SEQUENCE [LARGE SCALE GENOMIC DNA]</scope>
    <source>
        <strain evidence="2 3">DSM 15930</strain>
    </source>
</reference>
<dbReference type="STRING" id="1120996.SAMN02746066_03195"/>
<dbReference type="AlphaFoldDB" id="A0A1M7LD57"/>